<name>A0A3M7T5S7_BRAPC</name>
<organism evidence="1 2">
    <name type="scientific">Brachionus plicatilis</name>
    <name type="common">Marine rotifer</name>
    <name type="synonym">Brachionus muelleri</name>
    <dbReference type="NCBI Taxonomy" id="10195"/>
    <lineage>
        <taxon>Eukaryota</taxon>
        <taxon>Metazoa</taxon>
        <taxon>Spiralia</taxon>
        <taxon>Gnathifera</taxon>
        <taxon>Rotifera</taxon>
        <taxon>Eurotatoria</taxon>
        <taxon>Monogononta</taxon>
        <taxon>Pseudotrocha</taxon>
        <taxon>Ploima</taxon>
        <taxon>Brachionidae</taxon>
        <taxon>Brachionus</taxon>
    </lineage>
</organism>
<reference evidence="1 2" key="1">
    <citation type="journal article" date="2018" name="Sci. Rep.">
        <title>Genomic signatures of local adaptation to the degree of environmental predictability in rotifers.</title>
        <authorList>
            <person name="Franch-Gras L."/>
            <person name="Hahn C."/>
            <person name="Garcia-Roger E.M."/>
            <person name="Carmona M.J."/>
            <person name="Serra M."/>
            <person name="Gomez A."/>
        </authorList>
    </citation>
    <scope>NUCLEOTIDE SEQUENCE [LARGE SCALE GENOMIC DNA]</scope>
    <source>
        <strain evidence="1">HYR1</strain>
    </source>
</reference>
<keyword evidence="2" id="KW-1185">Reference proteome</keyword>
<evidence type="ECO:0000313" key="1">
    <source>
        <dbReference type="EMBL" id="RNA43396.1"/>
    </source>
</evidence>
<gene>
    <name evidence="1" type="ORF">BpHYR1_000699</name>
</gene>
<dbReference type="EMBL" id="REGN01000227">
    <property type="protein sequence ID" value="RNA43396.1"/>
    <property type="molecule type" value="Genomic_DNA"/>
</dbReference>
<protein>
    <submittedName>
        <fullName evidence="1">Uncharacterized protein</fullName>
    </submittedName>
</protein>
<dbReference type="Proteomes" id="UP000276133">
    <property type="component" value="Unassembled WGS sequence"/>
</dbReference>
<comment type="caution">
    <text evidence="1">The sequence shown here is derived from an EMBL/GenBank/DDBJ whole genome shotgun (WGS) entry which is preliminary data.</text>
</comment>
<sequence length="124" mass="14920">MFKIRINDKDQNLAFRYFEKIVLLENFKKYEKILHNILPIKWFVHQKFSHISSNRSNPEINQNGNHFKLVKKKTIKFNTNSILQKVFLCICRGNFFPRKKNTFHDSEINQDLIVDFPYSVTTII</sequence>
<evidence type="ECO:0000313" key="2">
    <source>
        <dbReference type="Proteomes" id="UP000276133"/>
    </source>
</evidence>
<accession>A0A3M7T5S7</accession>
<proteinExistence type="predicted"/>
<dbReference type="AlphaFoldDB" id="A0A3M7T5S7"/>